<dbReference type="InterPro" id="IPR050239">
    <property type="entry name" value="Sigma-70_RNA_pol_init_factors"/>
</dbReference>
<dbReference type="InterPro" id="IPR007627">
    <property type="entry name" value="RNA_pol_sigma70_r2"/>
</dbReference>
<keyword evidence="10" id="KW-1185">Reference proteome</keyword>
<evidence type="ECO:0000259" key="7">
    <source>
        <dbReference type="Pfam" id="PF04542"/>
    </source>
</evidence>
<dbReference type="Pfam" id="PF04545">
    <property type="entry name" value="Sigma70_r4"/>
    <property type="match status" value="1"/>
</dbReference>
<dbReference type="InterPro" id="IPR007624">
    <property type="entry name" value="RNA_pol_sigma70_r3"/>
</dbReference>
<protein>
    <submittedName>
        <fullName evidence="9">RNA polymerase sigma factor sigC</fullName>
    </submittedName>
</protein>
<evidence type="ECO:0000256" key="2">
    <source>
        <dbReference type="ARBA" id="ARBA00023015"/>
    </source>
</evidence>
<dbReference type="PRINTS" id="PR00046">
    <property type="entry name" value="SIGMA70FCT"/>
</dbReference>
<evidence type="ECO:0000313" key="9">
    <source>
        <dbReference type="EMBL" id="WOK97927.1"/>
    </source>
</evidence>
<dbReference type="PANTHER" id="PTHR30603:SF13">
    <property type="entry name" value="RNA POLYMERASE SIGMA FACTOR SIGC"/>
    <property type="match status" value="1"/>
</dbReference>
<dbReference type="Gene3D" id="1.10.10.10">
    <property type="entry name" value="Winged helix-like DNA-binding domain superfamily/Winged helix DNA-binding domain"/>
    <property type="match status" value="2"/>
</dbReference>
<dbReference type="InterPro" id="IPR013324">
    <property type="entry name" value="RNA_pol_sigma_r3/r4-like"/>
</dbReference>
<dbReference type="SUPFAM" id="SSF88946">
    <property type="entry name" value="Sigma2 domain of RNA polymerase sigma factors"/>
    <property type="match status" value="1"/>
</dbReference>
<dbReference type="GO" id="GO:0003677">
    <property type="term" value="F:DNA binding"/>
    <property type="evidence" value="ECO:0007669"/>
    <property type="project" value="UniProtKB-KW"/>
</dbReference>
<comment type="similarity">
    <text evidence="1">Belongs to the sigma-70 factor family.</text>
</comment>
<dbReference type="InterPro" id="IPR014284">
    <property type="entry name" value="RNA_pol_sigma-70_dom"/>
</dbReference>
<dbReference type="Pfam" id="PF04539">
    <property type="entry name" value="Sigma70_r3"/>
    <property type="match status" value="1"/>
</dbReference>
<feature type="domain" description="RNA polymerase sigma-70 region 2" evidence="7">
    <location>
        <begin position="140"/>
        <end position="208"/>
    </location>
</feature>
<evidence type="ECO:0000256" key="5">
    <source>
        <dbReference type="ARBA" id="ARBA00023163"/>
    </source>
</evidence>
<accession>A0AAQ3Q6L7</accession>
<evidence type="ECO:0000259" key="6">
    <source>
        <dbReference type="Pfam" id="PF04539"/>
    </source>
</evidence>
<feature type="domain" description="RNA polymerase sigma-70 region 3" evidence="6">
    <location>
        <begin position="220"/>
        <end position="293"/>
    </location>
</feature>
<sequence>MGLRFMVISKRWAYPNQPPPPPPLLLPKSQFISSSSSMYLLHTVRGTHVYVKFGLPLQHTVLDGGKLPHGVTLKAQSIEKISEDTAHSKELSNLEKIYKDLEKEIGELPTFTRWAEAAGLDQKTLQRRLQFGWYCRDKLLRSTRSLVMFIAKNYRGMGIAFDDLLQAGFVGVLNGAERYDIKKGYRFSTYVQYWIRKSILAMIACHSRTIQVPVRMENMIKKIQKARKTLYAREGMQPQDEEIAELTGLSLANIRLARKCSRGVGSIQKEIRDGWHTKFMEITADTSVRTPDEVIAKQHIRENILNLLQTLHPRERQVLVLRYGLEDGRCKSLEEIGRLCRVTKEWIRKIEKEALSKITNEEIQTYLSHYIY</sequence>
<dbReference type="EMBL" id="CP136891">
    <property type="protein sequence ID" value="WOK97927.1"/>
    <property type="molecule type" value="Genomic_DNA"/>
</dbReference>
<dbReference type="InterPro" id="IPR000943">
    <property type="entry name" value="RNA_pol_sigma70"/>
</dbReference>
<evidence type="ECO:0000256" key="3">
    <source>
        <dbReference type="ARBA" id="ARBA00023082"/>
    </source>
</evidence>
<evidence type="ECO:0000259" key="8">
    <source>
        <dbReference type="Pfam" id="PF04545"/>
    </source>
</evidence>
<dbReference type="InterPro" id="IPR036388">
    <property type="entry name" value="WH-like_DNA-bd_sf"/>
</dbReference>
<dbReference type="InterPro" id="IPR013325">
    <property type="entry name" value="RNA_pol_sigma_r2"/>
</dbReference>
<evidence type="ECO:0000313" key="10">
    <source>
        <dbReference type="Proteomes" id="UP001327560"/>
    </source>
</evidence>
<keyword evidence="4" id="KW-0238">DNA-binding</keyword>
<evidence type="ECO:0000256" key="1">
    <source>
        <dbReference type="ARBA" id="ARBA00007788"/>
    </source>
</evidence>
<name>A0AAQ3Q6L7_9LILI</name>
<dbReference type="SUPFAM" id="SSF88659">
    <property type="entry name" value="Sigma3 and sigma4 domains of RNA polymerase sigma factors"/>
    <property type="match status" value="2"/>
</dbReference>
<dbReference type="GO" id="GO:0016987">
    <property type="term" value="F:sigma factor activity"/>
    <property type="evidence" value="ECO:0007669"/>
    <property type="project" value="UniProtKB-KW"/>
</dbReference>
<keyword evidence="2" id="KW-0805">Transcription regulation</keyword>
<dbReference type="GO" id="GO:0006352">
    <property type="term" value="P:DNA-templated transcription initiation"/>
    <property type="evidence" value="ECO:0007669"/>
    <property type="project" value="InterPro"/>
</dbReference>
<organism evidence="9 10">
    <name type="scientific">Canna indica</name>
    <name type="common">Indian-shot</name>
    <dbReference type="NCBI Taxonomy" id="4628"/>
    <lineage>
        <taxon>Eukaryota</taxon>
        <taxon>Viridiplantae</taxon>
        <taxon>Streptophyta</taxon>
        <taxon>Embryophyta</taxon>
        <taxon>Tracheophyta</taxon>
        <taxon>Spermatophyta</taxon>
        <taxon>Magnoliopsida</taxon>
        <taxon>Liliopsida</taxon>
        <taxon>Zingiberales</taxon>
        <taxon>Cannaceae</taxon>
        <taxon>Canna</taxon>
    </lineage>
</organism>
<dbReference type="PANTHER" id="PTHR30603">
    <property type="entry name" value="RNA POLYMERASE SIGMA FACTOR RPO"/>
    <property type="match status" value="1"/>
</dbReference>
<reference evidence="9 10" key="1">
    <citation type="submission" date="2023-10" db="EMBL/GenBank/DDBJ databases">
        <title>Chromosome-scale genome assembly provides insights into flower coloration mechanisms of Canna indica.</title>
        <authorList>
            <person name="Li C."/>
        </authorList>
    </citation>
    <scope>NUCLEOTIDE SEQUENCE [LARGE SCALE GENOMIC DNA]</scope>
    <source>
        <tissue evidence="9">Flower</tissue>
    </source>
</reference>
<proteinExistence type="inferred from homology"/>
<dbReference type="InterPro" id="IPR007630">
    <property type="entry name" value="RNA_pol_sigma70_r4"/>
</dbReference>
<keyword evidence="3" id="KW-0731">Sigma factor</keyword>
<keyword evidence="5" id="KW-0804">Transcription</keyword>
<dbReference type="CDD" id="cd06171">
    <property type="entry name" value="Sigma70_r4"/>
    <property type="match status" value="1"/>
</dbReference>
<dbReference type="NCBIfam" id="TIGR02937">
    <property type="entry name" value="sigma70-ECF"/>
    <property type="match status" value="1"/>
</dbReference>
<dbReference type="Proteomes" id="UP001327560">
    <property type="component" value="Chromosome 2"/>
</dbReference>
<gene>
    <name evidence="9" type="ORF">Cni_G06635</name>
</gene>
<dbReference type="AlphaFoldDB" id="A0AAQ3Q6L7"/>
<dbReference type="Pfam" id="PF04542">
    <property type="entry name" value="Sigma70_r2"/>
    <property type="match status" value="1"/>
</dbReference>
<feature type="domain" description="RNA polymerase sigma-70 region 4" evidence="8">
    <location>
        <begin position="307"/>
        <end position="358"/>
    </location>
</feature>
<dbReference type="Gene3D" id="1.20.120.1810">
    <property type="match status" value="1"/>
</dbReference>
<evidence type="ECO:0000256" key="4">
    <source>
        <dbReference type="ARBA" id="ARBA00023125"/>
    </source>
</evidence>